<accession>A0A2R5FBI8</accession>
<reference evidence="2 3" key="1">
    <citation type="journal article" date="2018" name="Environ. Microbiol.">
        <title>Isolation and genomic characterization of Novimethylophilus kurashikiensis gen. nov. sp. nov., a new lanthanide-dependent methylotrophic species of Methylophilaceae.</title>
        <authorList>
            <person name="Lv H."/>
            <person name="Sahin N."/>
            <person name="Tani A."/>
        </authorList>
    </citation>
    <scope>NUCLEOTIDE SEQUENCE [LARGE SCALE GENOMIC DNA]</scope>
    <source>
        <strain evidence="2 3">La2-4</strain>
    </source>
</reference>
<organism evidence="2 3">
    <name type="scientific">Novimethylophilus kurashikiensis</name>
    <dbReference type="NCBI Taxonomy" id="1825523"/>
    <lineage>
        <taxon>Bacteria</taxon>
        <taxon>Pseudomonadati</taxon>
        <taxon>Pseudomonadota</taxon>
        <taxon>Betaproteobacteria</taxon>
        <taxon>Nitrosomonadales</taxon>
        <taxon>Methylophilaceae</taxon>
        <taxon>Novimethylophilus</taxon>
    </lineage>
</organism>
<dbReference type="EMBL" id="BDOQ01000007">
    <property type="protein sequence ID" value="GBG14263.1"/>
    <property type="molecule type" value="Genomic_DNA"/>
</dbReference>
<gene>
    <name evidence="2" type="ORF">NMK_1828</name>
</gene>
<comment type="caution">
    <text evidence="2">The sequence shown here is derived from an EMBL/GenBank/DDBJ whole genome shotgun (WGS) entry which is preliminary data.</text>
</comment>
<feature type="region of interest" description="Disordered" evidence="1">
    <location>
        <begin position="60"/>
        <end position="93"/>
    </location>
</feature>
<keyword evidence="3" id="KW-1185">Reference proteome</keyword>
<dbReference type="Proteomes" id="UP000245081">
    <property type="component" value="Unassembled WGS sequence"/>
</dbReference>
<evidence type="ECO:0000313" key="3">
    <source>
        <dbReference type="Proteomes" id="UP000245081"/>
    </source>
</evidence>
<dbReference type="AlphaFoldDB" id="A0A2R5FBI8"/>
<sequence>MHKVVKHSSPRPIRVVSQGALWQGKRFPWAFVWVHERELAPIQSDQERLLEMVTALQLPPSFNQDGQRQFHGSPRRKPGSCYPELKNSHQKNS</sequence>
<evidence type="ECO:0000256" key="1">
    <source>
        <dbReference type="SAM" id="MobiDB-lite"/>
    </source>
</evidence>
<evidence type="ECO:0000313" key="2">
    <source>
        <dbReference type="EMBL" id="GBG14263.1"/>
    </source>
</evidence>
<name>A0A2R5FBI8_9PROT</name>
<proteinExistence type="predicted"/>
<protein>
    <submittedName>
        <fullName evidence="2">Uncharacterized protein</fullName>
    </submittedName>
</protein>